<dbReference type="GO" id="GO:0016757">
    <property type="term" value="F:glycosyltransferase activity"/>
    <property type="evidence" value="ECO:0007669"/>
    <property type="project" value="UniProtKB-KW"/>
</dbReference>
<name>A0A938YI88_9ACTN</name>
<dbReference type="EMBL" id="JAERWL010000015">
    <property type="protein sequence ID" value="MBM9478176.1"/>
    <property type="molecule type" value="Genomic_DNA"/>
</dbReference>
<evidence type="ECO:0000256" key="1">
    <source>
        <dbReference type="ARBA" id="ARBA00022676"/>
    </source>
</evidence>
<keyword evidence="2" id="KW-0808">Transferase</keyword>
<dbReference type="AlphaFoldDB" id="A0A938YI88"/>
<evidence type="ECO:0000256" key="2">
    <source>
        <dbReference type="ARBA" id="ARBA00022679"/>
    </source>
</evidence>
<organism evidence="4 5">
    <name type="scientific">Nakamurella flavida</name>
    <dbReference type="NCBI Taxonomy" id="363630"/>
    <lineage>
        <taxon>Bacteria</taxon>
        <taxon>Bacillati</taxon>
        <taxon>Actinomycetota</taxon>
        <taxon>Actinomycetes</taxon>
        <taxon>Nakamurellales</taxon>
        <taxon>Nakamurellaceae</taxon>
        <taxon>Nakamurella</taxon>
    </lineage>
</organism>
<dbReference type="Proteomes" id="UP000663801">
    <property type="component" value="Unassembled WGS sequence"/>
</dbReference>
<evidence type="ECO:0000313" key="5">
    <source>
        <dbReference type="Proteomes" id="UP000663801"/>
    </source>
</evidence>
<dbReference type="RefSeq" id="WP_205258298.1">
    <property type="nucleotide sequence ID" value="NZ_BAAAPV010000002.1"/>
</dbReference>
<dbReference type="InterPro" id="IPR028098">
    <property type="entry name" value="Glyco_trans_4-like_N"/>
</dbReference>
<protein>
    <submittedName>
        <fullName evidence="4">Glycosyltransferase</fullName>
    </submittedName>
</protein>
<dbReference type="SUPFAM" id="SSF53756">
    <property type="entry name" value="UDP-Glycosyltransferase/glycogen phosphorylase"/>
    <property type="match status" value="1"/>
</dbReference>
<accession>A0A938YI88</accession>
<proteinExistence type="predicted"/>
<comment type="caution">
    <text evidence="4">The sequence shown here is derived from an EMBL/GenBank/DDBJ whole genome shotgun (WGS) entry which is preliminary data.</text>
</comment>
<evidence type="ECO:0000313" key="4">
    <source>
        <dbReference type="EMBL" id="MBM9478176.1"/>
    </source>
</evidence>
<feature type="domain" description="Glycosyltransferase subfamily 4-like N-terminal" evidence="3">
    <location>
        <begin position="37"/>
        <end position="147"/>
    </location>
</feature>
<dbReference type="Gene3D" id="3.40.50.2000">
    <property type="entry name" value="Glycogen Phosphorylase B"/>
    <property type="match status" value="2"/>
</dbReference>
<sequence length="332" mass="34761">MTDPVLAWAVCGPVDHGVVEVADRIARADGGGIVEPDPARLASLADRLPPGTRVLHLHVTDWLFGGSAAAARVGELADRLTARGVQLTLTLHDLPQPSDGAELFDRRTSTYRELVARAAAVVVSSDHERRLLAEIGVPVEDVAVIPLAIDPLPTVDVAVESGTVGVFGYLYPGKGHAEVLEALLRRGSGTLVAVGRPSDRHADLVDELAGAAHAGGVGFRCTGYVPADRVATELRRVAVPVAPHTHVSASGSINSWLAAGRRPLVPAGRYVRELADRLPGSLTLYDPADLDGALERAFAEPGSTWLAGDLAVGPSTAEVAGRYRAWSIGRLG</sequence>
<keyword evidence="1" id="KW-0328">Glycosyltransferase</keyword>
<gene>
    <name evidence="4" type="ORF">JL107_17140</name>
</gene>
<dbReference type="Pfam" id="PF13579">
    <property type="entry name" value="Glyco_trans_4_4"/>
    <property type="match status" value="1"/>
</dbReference>
<evidence type="ECO:0000259" key="3">
    <source>
        <dbReference type="Pfam" id="PF13579"/>
    </source>
</evidence>
<reference evidence="4" key="1">
    <citation type="submission" date="2021-01" db="EMBL/GenBank/DDBJ databases">
        <title>KCTC 19127 draft genome.</title>
        <authorList>
            <person name="An D."/>
        </authorList>
    </citation>
    <scope>NUCLEOTIDE SEQUENCE</scope>
    <source>
        <strain evidence="4">KCTC 19127</strain>
    </source>
</reference>
<keyword evidence="5" id="KW-1185">Reference proteome</keyword>